<proteinExistence type="predicted"/>
<protein>
    <submittedName>
        <fullName evidence="2">Uncharacterized protein</fullName>
    </submittedName>
</protein>
<accession>A0A1C3KHZ0</accession>
<organism evidence="2 3">
    <name type="scientific">Plasmodium ovale</name>
    <name type="common">malaria parasite P. ovale</name>
    <dbReference type="NCBI Taxonomy" id="36330"/>
    <lineage>
        <taxon>Eukaryota</taxon>
        <taxon>Sar</taxon>
        <taxon>Alveolata</taxon>
        <taxon>Apicomplexa</taxon>
        <taxon>Aconoidasida</taxon>
        <taxon>Haemosporida</taxon>
        <taxon>Plasmodiidae</taxon>
        <taxon>Plasmodium</taxon>
        <taxon>Plasmodium (Plasmodium)</taxon>
    </lineage>
</organism>
<feature type="transmembrane region" description="Helical" evidence="1">
    <location>
        <begin position="110"/>
        <end position="127"/>
    </location>
</feature>
<keyword evidence="1" id="KW-1133">Transmembrane helix</keyword>
<sequence>MKCSKVTKEALRNAIPSIMWSSSREVLEGEHVSSHLRILGTTKILYKRNQKAKNTSRNVSCLKTFISIYKDMCLCTNFNFRSIKGSVVNSFITPLRDFLTEGKNSPYKRCILFEVLLLLCSYLLNLLKFI</sequence>
<dbReference type="Proteomes" id="UP000243200">
    <property type="component" value="Unassembled WGS sequence"/>
</dbReference>
<reference evidence="2 3" key="1">
    <citation type="submission" date="2016-06" db="EMBL/GenBank/DDBJ databases">
        <authorList>
            <consortium name="Pathogen Informatics"/>
        </authorList>
    </citation>
    <scope>NUCLEOTIDE SEQUENCE [LARGE SCALE GENOMIC DNA]</scope>
</reference>
<gene>
    <name evidence="2" type="primary">PowCR01_000110000</name>
    <name evidence="2" type="ORF">POWCR01_000110000</name>
</gene>
<dbReference type="EMBL" id="FLRJ01000351">
    <property type="protein sequence ID" value="SBT73382.1"/>
    <property type="molecule type" value="Genomic_DNA"/>
</dbReference>
<name>A0A1C3KHZ0_PLAOA</name>
<keyword evidence="1" id="KW-0812">Transmembrane</keyword>
<dbReference type="VEuPathDB" id="PlasmoDB:POWCR01_000110000"/>
<evidence type="ECO:0000313" key="3">
    <source>
        <dbReference type="Proteomes" id="UP000243200"/>
    </source>
</evidence>
<dbReference type="AlphaFoldDB" id="A0A1C3KHZ0"/>
<evidence type="ECO:0000256" key="1">
    <source>
        <dbReference type="SAM" id="Phobius"/>
    </source>
</evidence>
<keyword evidence="1" id="KW-0472">Membrane</keyword>
<evidence type="ECO:0000313" key="2">
    <source>
        <dbReference type="EMBL" id="SBT73382.1"/>
    </source>
</evidence>